<dbReference type="PANTHER" id="PTHR33931">
    <property type="entry name" value="HOLIN-LIKE PROTEIN CIDA-RELATED"/>
    <property type="match status" value="1"/>
</dbReference>
<dbReference type="Pfam" id="PF03788">
    <property type="entry name" value="LrgA"/>
    <property type="match status" value="1"/>
</dbReference>
<keyword evidence="4 6" id="KW-1133">Transmembrane helix</keyword>
<sequence length="120" mass="13684">MVKIILQIGLLYLIFLIGSWIQKSLNLFIPGSIIGMFLLFVMLMTGIFKQGWIEKGSILLIKYLPLLFLPVTVGIISFPELLNIKGIQLIFVILISTALVMISTGMLSQRLLRKRRYENE</sequence>
<evidence type="ECO:0000256" key="4">
    <source>
        <dbReference type="ARBA" id="ARBA00022989"/>
    </source>
</evidence>
<dbReference type="EMBL" id="JAGYPJ010000002">
    <property type="protein sequence ID" value="MBS4202425.1"/>
    <property type="molecule type" value="Genomic_DNA"/>
</dbReference>
<name>A0A942TQ30_9BACI</name>
<organism evidence="7 8">
    <name type="scientific">Lederbergia citrisecunda</name>
    <dbReference type="NCBI Taxonomy" id="2833583"/>
    <lineage>
        <taxon>Bacteria</taxon>
        <taxon>Bacillati</taxon>
        <taxon>Bacillota</taxon>
        <taxon>Bacilli</taxon>
        <taxon>Bacillales</taxon>
        <taxon>Bacillaceae</taxon>
        <taxon>Lederbergia</taxon>
    </lineage>
</organism>
<keyword evidence="3 6" id="KW-0812">Transmembrane</keyword>
<evidence type="ECO:0000256" key="6">
    <source>
        <dbReference type="SAM" id="Phobius"/>
    </source>
</evidence>
<evidence type="ECO:0000313" key="8">
    <source>
        <dbReference type="Proteomes" id="UP000682713"/>
    </source>
</evidence>
<comment type="caution">
    <text evidence="7">The sequence shown here is derived from an EMBL/GenBank/DDBJ whole genome shotgun (WGS) entry which is preliminary data.</text>
</comment>
<evidence type="ECO:0000313" key="7">
    <source>
        <dbReference type="EMBL" id="MBS4202425.1"/>
    </source>
</evidence>
<dbReference type="GO" id="GO:0005886">
    <property type="term" value="C:plasma membrane"/>
    <property type="evidence" value="ECO:0007669"/>
    <property type="project" value="UniProtKB-SubCell"/>
</dbReference>
<dbReference type="Proteomes" id="UP000682713">
    <property type="component" value="Unassembled WGS sequence"/>
</dbReference>
<dbReference type="AlphaFoldDB" id="A0A942TQ30"/>
<proteinExistence type="predicted"/>
<keyword evidence="8" id="KW-1185">Reference proteome</keyword>
<feature type="transmembrane region" description="Helical" evidence="6">
    <location>
        <begin position="5"/>
        <end position="21"/>
    </location>
</feature>
<evidence type="ECO:0000256" key="3">
    <source>
        <dbReference type="ARBA" id="ARBA00022692"/>
    </source>
</evidence>
<feature type="transmembrane region" description="Helical" evidence="6">
    <location>
        <begin position="27"/>
        <end position="48"/>
    </location>
</feature>
<dbReference type="PANTHER" id="PTHR33931:SF2">
    <property type="entry name" value="HOLIN-LIKE PROTEIN CIDA"/>
    <property type="match status" value="1"/>
</dbReference>
<keyword evidence="5 6" id="KW-0472">Membrane</keyword>
<gene>
    <name evidence="7" type="ORF">KHA93_22745</name>
</gene>
<evidence type="ECO:0000256" key="1">
    <source>
        <dbReference type="ARBA" id="ARBA00004651"/>
    </source>
</evidence>
<evidence type="ECO:0000256" key="5">
    <source>
        <dbReference type="ARBA" id="ARBA00023136"/>
    </source>
</evidence>
<accession>A0A942TQ30</accession>
<evidence type="ECO:0000256" key="2">
    <source>
        <dbReference type="ARBA" id="ARBA00022475"/>
    </source>
</evidence>
<keyword evidence="2" id="KW-1003">Cell membrane</keyword>
<feature type="transmembrane region" description="Helical" evidence="6">
    <location>
        <begin position="87"/>
        <end position="107"/>
    </location>
</feature>
<comment type="subcellular location">
    <subcellularLocation>
        <location evidence="1">Cell membrane</location>
        <topology evidence="1">Multi-pass membrane protein</topology>
    </subcellularLocation>
</comment>
<feature type="transmembrane region" description="Helical" evidence="6">
    <location>
        <begin position="60"/>
        <end position="81"/>
    </location>
</feature>
<reference evidence="7 8" key="1">
    <citation type="submission" date="2021-05" db="EMBL/GenBank/DDBJ databases">
        <title>Novel Bacillus species.</title>
        <authorList>
            <person name="Liu G."/>
        </authorList>
    </citation>
    <scope>NUCLEOTIDE SEQUENCE [LARGE SCALE GENOMIC DNA]</scope>
    <source>
        <strain evidence="7 8">FJAT-49732</strain>
    </source>
</reference>
<protein>
    <submittedName>
        <fullName evidence="7">CidA/LrgA family holin-like protein</fullName>
    </submittedName>
</protein>
<dbReference type="InterPro" id="IPR005538">
    <property type="entry name" value="LrgA/CidA"/>
</dbReference>
<dbReference type="NCBIfam" id="NF002460">
    <property type="entry name" value="PRK01658.1"/>
    <property type="match status" value="1"/>
</dbReference>